<dbReference type="EMBL" id="BHXC01000007">
    <property type="protein sequence ID" value="GCB94434.1"/>
    <property type="molecule type" value="Genomic_DNA"/>
</dbReference>
<reference evidence="1 2" key="1">
    <citation type="journal article" date="2019" name="Microbiol. Resour. Announc.">
        <title>Draft Genome Sequence of the Most Traditional epsilon-Poly-l-Lysine Producer, Streptomyces albulus NBRC14147.</title>
        <authorList>
            <person name="Yamanaka K."/>
            <person name="Hamano Y."/>
        </authorList>
    </citation>
    <scope>NUCLEOTIDE SEQUENCE [LARGE SCALE GENOMIC DNA]</scope>
    <source>
        <strain evidence="1 2">NBRC 14147</strain>
    </source>
</reference>
<accession>A0A401R9Z1</accession>
<proteinExistence type="predicted"/>
<protein>
    <submittedName>
        <fullName evidence="1">Uncharacterized protein</fullName>
    </submittedName>
</protein>
<organism evidence="1 2">
    <name type="scientific">Streptomyces noursei</name>
    <name type="common">Streptomyces albulus</name>
    <dbReference type="NCBI Taxonomy" id="1971"/>
    <lineage>
        <taxon>Bacteria</taxon>
        <taxon>Bacillati</taxon>
        <taxon>Actinomycetota</taxon>
        <taxon>Actinomycetes</taxon>
        <taxon>Kitasatosporales</taxon>
        <taxon>Streptomycetaceae</taxon>
        <taxon>Streptomyces</taxon>
    </lineage>
</organism>
<gene>
    <name evidence="1" type="ORF">SALB_07233</name>
</gene>
<evidence type="ECO:0000313" key="2">
    <source>
        <dbReference type="Proteomes" id="UP000288351"/>
    </source>
</evidence>
<evidence type="ECO:0000313" key="1">
    <source>
        <dbReference type="EMBL" id="GCB94434.1"/>
    </source>
</evidence>
<name>A0A401R9Z1_STRNR</name>
<dbReference type="Proteomes" id="UP000288351">
    <property type="component" value="Unassembled WGS sequence"/>
</dbReference>
<dbReference type="AlphaFoldDB" id="A0A401R9Z1"/>
<dbReference type="RefSeq" id="WP_016570471.1">
    <property type="nucleotide sequence ID" value="NZ_BHXC01000007.1"/>
</dbReference>
<sequence>MIATAITPSGRGRGVAGVVGGFLGSGTRTDDVAAAMPSADLVAALDRRQARREQAARAEPERLAASVIAPAREGIAAGRPTQEGGA</sequence>
<comment type="caution">
    <text evidence="1">The sequence shown here is derived from an EMBL/GenBank/DDBJ whole genome shotgun (WGS) entry which is preliminary data.</text>
</comment>